<dbReference type="CDD" id="cd07731">
    <property type="entry name" value="ComA-like_MBL-fold"/>
    <property type="match status" value="1"/>
</dbReference>
<dbReference type="PANTHER" id="PTHR30619:SF7">
    <property type="entry name" value="BETA-LACTAMASE DOMAIN PROTEIN"/>
    <property type="match status" value="1"/>
</dbReference>
<dbReference type="HOGENOM" id="CLU_010363_0_3_9"/>
<dbReference type="Gene3D" id="3.60.15.10">
    <property type="entry name" value="Ribonuclease Z/Hydroxyacylglutathione hydrolase-like"/>
    <property type="match status" value="1"/>
</dbReference>
<dbReference type="InterPro" id="IPR036866">
    <property type="entry name" value="RibonucZ/Hydroxyglut_hydro"/>
</dbReference>
<accession>F4LW99</accession>
<evidence type="ECO:0000313" key="3">
    <source>
        <dbReference type="Proteomes" id="UP000010802"/>
    </source>
</evidence>
<dbReference type="eggNOG" id="COG2333">
    <property type="taxonomic scope" value="Bacteria"/>
</dbReference>
<dbReference type="AlphaFoldDB" id="F4LW99"/>
<sequence length="295" mass="32357">MQHSNVGSKKLCNKYFIILLLGLLLLSACSIEIDTLQPADDGLLEIHFIDTGQSDSIFIKSPDGKSMLIDAGNNDDGQTIIDYIERLNVHRLDFVVGTHPHEDHIGAMDDIIEHFDIGKILMPKVTANTKTFKDVLLAVKDKGLKVTSARGGMEFSLDEGVNIDILAPNSSSYESLNNYSIVIKLTYGNTSFLFTGDAEKISEEEMLKNENYNLSADVLKVAHHGSSSGTTKEFLSAVSPKYAVICVGSDNTYGHPHKETLELLSDYGVQVYTTADNGNILITSDGQNIEIKRVK</sequence>
<gene>
    <name evidence="2" type="ordered locus">TEPIRE1_0747</name>
</gene>
<dbReference type="KEGG" id="tep:TepRe1_0688"/>
<dbReference type="Pfam" id="PF00753">
    <property type="entry name" value="Lactamase_B"/>
    <property type="match status" value="1"/>
</dbReference>
<name>F4LW99_TEPAE</name>
<feature type="domain" description="Metallo-beta-lactamase" evidence="1">
    <location>
        <begin position="53"/>
        <end position="249"/>
    </location>
</feature>
<reference evidence="3" key="1">
    <citation type="journal article" date="2013" name="Genome Announc.">
        <title>First genome sequence of a syntrophic acetate-oxidizing bacterium, Tepidanaerobacter acetatoxydans strain Re1.</title>
        <authorList>
            <person name="Manzoor S."/>
            <person name="Bongcam-Rudloff E."/>
            <person name="Schnurer A."/>
            <person name="Muller B."/>
        </authorList>
    </citation>
    <scope>NUCLEOTIDE SEQUENCE [LARGE SCALE GENOMIC DNA]</scope>
    <source>
        <strain evidence="3">Re1</strain>
    </source>
</reference>
<dbReference type="KEGG" id="tae:TepiRe1_0747"/>
<dbReference type="STRING" id="1209989.TepRe1_0688"/>
<proteinExistence type="predicted"/>
<organism evidence="2 3">
    <name type="scientific">Tepidanaerobacter acetatoxydans (strain DSM 21804 / JCM 16047 / Re1)</name>
    <dbReference type="NCBI Taxonomy" id="1209989"/>
    <lineage>
        <taxon>Bacteria</taxon>
        <taxon>Bacillati</taxon>
        <taxon>Bacillota</taxon>
        <taxon>Clostridia</taxon>
        <taxon>Thermosediminibacterales</taxon>
        <taxon>Tepidanaerobacteraceae</taxon>
        <taxon>Tepidanaerobacter</taxon>
    </lineage>
</organism>
<dbReference type="PANTHER" id="PTHR30619">
    <property type="entry name" value="DNA INTERNALIZATION/COMPETENCE PROTEIN COMEC/REC2"/>
    <property type="match status" value="1"/>
</dbReference>
<dbReference type="RefSeq" id="WP_013777798.1">
    <property type="nucleotide sequence ID" value="NC_015519.1"/>
</dbReference>
<dbReference type="SMART" id="SM00849">
    <property type="entry name" value="Lactamase_B"/>
    <property type="match status" value="1"/>
</dbReference>
<dbReference type="InterPro" id="IPR001279">
    <property type="entry name" value="Metallo-B-lactamas"/>
</dbReference>
<dbReference type="EMBL" id="HF563609">
    <property type="protein sequence ID" value="CDI40473.1"/>
    <property type="molecule type" value="Genomic_DNA"/>
</dbReference>
<protein>
    <submittedName>
        <fullName evidence="2">Beta-lactamase domain protein</fullName>
    </submittedName>
</protein>
<dbReference type="SUPFAM" id="SSF56281">
    <property type="entry name" value="Metallo-hydrolase/oxidoreductase"/>
    <property type="match status" value="1"/>
</dbReference>
<evidence type="ECO:0000259" key="1">
    <source>
        <dbReference type="SMART" id="SM00849"/>
    </source>
</evidence>
<dbReference type="InterPro" id="IPR052159">
    <property type="entry name" value="Competence_DNA_uptake"/>
</dbReference>
<evidence type="ECO:0000313" key="2">
    <source>
        <dbReference type="EMBL" id="CDI40473.1"/>
    </source>
</evidence>
<dbReference type="Proteomes" id="UP000010802">
    <property type="component" value="Chromosome"/>
</dbReference>
<keyword evidence="3" id="KW-1185">Reference proteome</keyword>
<dbReference type="InterPro" id="IPR035681">
    <property type="entry name" value="ComA-like_MBL"/>
</dbReference>
<dbReference type="OrthoDB" id="9761531at2"/>